<gene>
    <name evidence="8" type="ORF">CALMAC_LOCUS8821</name>
</gene>
<dbReference type="SMART" id="SM00355">
    <property type="entry name" value="ZnF_C2H2"/>
    <property type="match status" value="8"/>
</dbReference>
<evidence type="ECO:0000256" key="3">
    <source>
        <dbReference type="ARBA" id="ARBA00022771"/>
    </source>
</evidence>
<dbReference type="Proteomes" id="UP000410492">
    <property type="component" value="Unassembled WGS sequence"/>
</dbReference>
<feature type="domain" description="C2H2-type" evidence="7">
    <location>
        <begin position="286"/>
        <end position="313"/>
    </location>
</feature>
<reference evidence="8 9" key="1">
    <citation type="submission" date="2019-01" db="EMBL/GenBank/DDBJ databases">
        <authorList>
            <person name="Sayadi A."/>
        </authorList>
    </citation>
    <scope>NUCLEOTIDE SEQUENCE [LARGE SCALE GENOMIC DNA]</scope>
</reference>
<dbReference type="InterPro" id="IPR013087">
    <property type="entry name" value="Znf_C2H2_type"/>
</dbReference>
<dbReference type="GO" id="GO:0008270">
    <property type="term" value="F:zinc ion binding"/>
    <property type="evidence" value="ECO:0007669"/>
    <property type="project" value="UniProtKB-KW"/>
</dbReference>
<proteinExistence type="predicted"/>
<evidence type="ECO:0000256" key="4">
    <source>
        <dbReference type="ARBA" id="ARBA00022833"/>
    </source>
</evidence>
<dbReference type="InterPro" id="IPR036236">
    <property type="entry name" value="Znf_C2H2_sf"/>
</dbReference>
<dbReference type="Pfam" id="PF00096">
    <property type="entry name" value="zf-C2H2"/>
    <property type="match status" value="2"/>
</dbReference>
<dbReference type="PROSITE" id="PS50157">
    <property type="entry name" value="ZINC_FINGER_C2H2_2"/>
    <property type="match status" value="4"/>
</dbReference>
<feature type="domain" description="C2H2-type" evidence="7">
    <location>
        <begin position="314"/>
        <end position="342"/>
    </location>
</feature>
<evidence type="ECO:0000256" key="6">
    <source>
        <dbReference type="SAM" id="MobiDB-lite"/>
    </source>
</evidence>
<dbReference type="OrthoDB" id="3561125at2759"/>
<feature type="region of interest" description="Disordered" evidence="6">
    <location>
        <begin position="95"/>
        <end position="124"/>
    </location>
</feature>
<dbReference type="Gene3D" id="3.30.160.60">
    <property type="entry name" value="Classic Zinc Finger"/>
    <property type="match status" value="4"/>
</dbReference>
<keyword evidence="2" id="KW-0677">Repeat</keyword>
<evidence type="ECO:0000256" key="5">
    <source>
        <dbReference type="PROSITE-ProRule" id="PRU00042"/>
    </source>
</evidence>
<dbReference type="PANTHER" id="PTHR24379:SF121">
    <property type="entry name" value="C2H2-TYPE DOMAIN-CONTAINING PROTEIN"/>
    <property type="match status" value="1"/>
</dbReference>
<protein>
    <recommendedName>
        <fullName evidence="7">C2H2-type domain-containing protein</fullName>
    </recommendedName>
</protein>
<dbReference type="AlphaFoldDB" id="A0A653CG06"/>
<feature type="domain" description="C2H2-type" evidence="7">
    <location>
        <begin position="162"/>
        <end position="189"/>
    </location>
</feature>
<keyword evidence="4" id="KW-0862">Zinc</keyword>
<accession>A0A653CG06</accession>
<feature type="domain" description="C2H2-type" evidence="7">
    <location>
        <begin position="256"/>
        <end position="283"/>
    </location>
</feature>
<sequence length="376" mass="43812">MDILNVKLKEEPNFAEDVNDTPSMEKNPGTFGITTAVCKTELDDTGFGENNLKQLNIKNELNEDCKFHEVSIKIEKSDSDMIDATEMCFIDPSDIKLESEPEKQNTERNNNSKTKKRTSPKTSQSKIHSCDLCSYSTKIPWNLKKHKLVHKKNCKDPGVERYKCTSCSYETLTKGNMLSHIPVHDKSRARMYPCSYCDFVAYRKGNLACHEARHVGAPGKYTCPHCDNRYKAKISVDHHILISHPEFIESISSQVYECSFCSFKTVRKGLLPDHLLKHTQENAIEYKCNTCGYSTYKKYSYTLHMRIHAGDTDFTCEICERGFNHRYHFQEHILRRHSKDENMLKRVVYKIYTCNVCEYKTVLFTNLRKHKHKRRF</sequence>
<dbReference type="PANTHER" id="PTHR24379">
    <property type="entry name" value="KRAB AND ZINC FINGER DOMAIN-CONTAINING"/>
    <property type="match status" value="1"/>
</dbReference>
<feature type="compositionally biased region" description="Basic and acidic residues" evidence="6">
    <location>
        <begin position="95"/>
        <end position="106"/>
    </location>
</feature>
<evidence type="ECO:0000313" key="8">
    <source>
        <dbReference type="EMBL" id="VEN46851.1"/>
    </source>
</evidence>
<evidence type="ECO:0000256" key="1">
    <source>
        <dbReference type="ARBA" id="ARBA00022723"/>
    </source>
</evidence>
<dbReference type="PROSITE" id="PS00028">
    <property type="entry name" value="ZINC_FINGER_C2H2_1"/>
    <property type="match status" value="2"/>
</dbReference>
<dbReference type="EMBL" id="CAACVG010007752">
    <property type="protein sequence ID" value="VEN46851.1"/>
    <property type="molecule type" value="Genomic_DNA"/>
</dbReference>
<name>A0A653CG06_CALMS</name>
<keyword evidence="9" id="KW-1185">Reference proteome</keyword>
<evidence type="ECO:0000313" key="9">
    <source>
        <dbReference type="Proteomes" id="UP000410492"/>
    </source>
</evidence>
<keyword evidence="1" id="KW-0479">Metal-binding</keyword>
<evidence type="ECO:0000256" key="2">
    <source>
        <dbReference type="ARBA" id="ARBA00022737"/>
    </source>
</evidence>
<evidence type="ECO:0000259" key="7">
    <source>
        <dbReference type="PROSITE" id="PS50157"/>
    </source>
</evidence>
<organism evidence="8 9">
    <name type="scientific">Callosobruchus maculatus</name>
    <name type="common">Southern cowpea weevil</name>
    <name type="synonym">Pulse bruchid</name>
    <dbReference type="NCBI Taxonomy" id="64391"/>
    <lineage>
        <taxon>Eukaryota</taxon>
        <taxon>Metazoa</taxon>
        <taxon>Ecdysozoa</taxon>
        <taxon>Arthropoda</taxon>
        <taxon>Hexapoda</taxon>
        <taxon>Insecta</taxon>
        <taxon>Pterygota</taxon>
        <taxon>Neoptera</taxon>
        <taxon>Endopterygota</taxon>
        <taxon>Coleoptera</taxon>
        <taxon>Polyphaga</taxon>
        <taxon>Cucujiformia</taxon>
        <taxon>Chrysomeloidea</taxon>
        <taxon>Chrysomelidae</taxon>
        <taxon>Bruchinae</taxon>
        <taxon>Bruchini</taxon>
        <taxon>Callosobruchus</taxon>
    </lineage>
</organism>
<keyword evidence="3 5" id="KW-0863">Zinc-finger</keyword>
<dbReference type="SUPFAM" id="SSF57667">
    <property type="entry name" value="beta-beta-alpha zinc fingers"/>
    <property type="match status" value="3"/>
</dbReference>